<name>U2FHV2_9MOLU</name>
<keyword evidence="6" id="KW-1185">Reference proteome</keyword>
<dbReference type="GO" id="GO:0003723">
    <property type="term" value="F:RNA binding"/>
    <property type="evidence" value="ECO:0007669"/>
    <property type="project" value="InterPro"/>
</dbReference>
<dbReference type="EMBL" id="AFNU02000004">
    <property type="protein sequence ID" value="ERJ12405.1"/>
    <property type="molecule type" value="Genomic_DNA"/>
</dbReference>
<reference evidence="5 6" key="1">
    <citation type="journal article" date="2011" name="J. Bacteriol.">
        <title>Genome sequence of Haloplasma contractile, an unusual contractile bacterium from a deep-sea anoxic brine lake.</title>
        <authorList>
            <person name="Antunes A."/>
            <person name="Alam I."/>
            <person name="El Dorry H."/>
            <person name="Siam R."/>
            <person name="Robertson A."/>
            <person name="Bajic V.B."/>
            <person name="Stingl U."/>
        </authorList>
    </citation>
    <scope>NUCLEOTIDE SEQUENCE [LARGE SCALE GENOMIC DNA]</scope>
    <source>
        <strain evidence="5 6">SSD-17B</strain>
    </source>
</reference>
<dbReference type="InterPro" id="IPR029026">
    <property type="entry name" value="tRNA_m1G_MTases_N"/>
</dbReference>
<dbReference type="Pfam" id="PF00588">
    <property type="entry name" value="SpoU_methylase"/>
    <property type="match status" value="1"/>
</dbReference>
<dbReference type="Gene3D" id="3.40.1280.10">
    <property type="match status" value="1"/>
</dbReference>
<dbReference type="InterPro" id="IPR001537">
    <property type="entry name" value="SpoU_MeTrfase"/>
</dbReference>
<dbReference type="SUPFAM" id="SSF75217">
    <property type="entry name" value="alpha/beta knot"/>
    <property type="match status" value="1"/>
</dbReference>
<accession>U2FHV2</accession>
<keyword evidence="3" id="KW-0808">Transferase</keyword>
<evidence type="ECO:0000313" key="6">
    <source>
        <dbReference type="Proteomes" id="UP000005707"/>
    </source>
</evidence>
<evidence type="ECO:0000259" key="4">
    <source>
        <dbReference type="SMART" id="SM00967"/>
    </source>
</evidence>
<evidence type="ECO:0000313" key="5">
    <source>
        <dbReference type="EMBL" id="ERJ12405.1"/>
    </source>
</evidence>
<evidence type="ECO:0000256" key="1">
    <source>
        <dbReference type="ARBA" id="ARBA00007228"/>
    </source>
</evidence>
<dbReference type="FunFam" id="3.40.1280.10:FF:000008">
    <property type="entry name" value="Group 3 RNA methyltransferase TrmH"/>
    <property type="match status" value="1"/>
</dbReference>
<dbReference type="GO" id="GO:0008173">
    <property type="term" value="F:RNA methyltransferase activity"/>
    <property type="evidence" value="ECO:0007669"/>
    <property type="project" value="InterPro"/>
</dbReference>
<dbReference type="FunCoup" id="U2FHV2">
    <property type="interactions" value="352"/>
</dbReference>
<dbReference type="NCBIfam" id="TIGR00186">
    <property type="entry name" value="rRNA_methyl_3"/>
    <property type="match status" value="1"/>
</dbReference>
<dbReference type="eggNOG" id="COG0566">
    <property type="taxonomic scope" value="Bacteria"/>
</dbReference>
<dbReference type="CDD" id="cd18103">
    <property type="entry name" value="SpoU-like_RlmB"/>
    <property type="match status" value="1"/>
</dbReference>
<dbReference type="PANTHER" id="PTHR46429">
    <property type="entry name" value="23S RRNA (GUANOSINE-2'-O-)-METHYLTRANSFERASE RLMB"/>
    <property type="match status" value="1"/>
</dbReference>
<comment type="similarity">
    <text evidence="1">Belongs to the class IV-like SAM-binding methyltransferase superfamily. RNA methyltransferase TrmH family.</text>
</comment>
<dbReference type="Pfam" id="PF08032">
    <property type="entry name" value="SpoU_sub_bind"/>
    <property type="match status" value="1"/>
</dbReference>
<reference evidence="5 6" key="2">
    <citation type="journal article" date="2013" name="PLoS ONE">
        <title>INDIGO - INtegrated Data Warehouse of MIcrobial GenOmes with Examples from the Red Sea Extremophiles.</title>
        <authorList>
            <person name="Alam I."/>
            <person name="Antunes A."/>
            <person name="Kamau A.A."/>
            <person name="Ba Alawi W."/>
            <person name="Kalkatawi M."/>
            <person name="Stingl U."/>
            <person name="Bajic V.B."/>
        </authorList>
    </citation>
    <scope>NUCLEOTIDE SEQUENCE [LARGE SCALE GENOMIC DNA]</scope>
    <source>
        <strain evidence="5 6">SSD-17B</strain>
    </source>
</reference>
<dbReference type="InterPro" id="IPR004441">
    <property type="entry name" value="rRNA_MeTrfase_TrmH"/>
</dbReference>
<sequence>MADYIYGKNTIQEAIKAKHRVHEVYLNKRNKEKEASFTKELKQNGISFKFVDKVELDQLVKGNHQGIIAKVEPYNYYSIDEILNDAVKKDEDPFLLILDGLEDPHNLGAIMRTADACGVHGIIIPKNRSVSLNATVAKLSSGAIEYVKVTKVTNITRTIKELKKKGIWIAGTDLDTSVTYKNSDYKLPLALVIGNEGKGISRLVKDNCDFLVKLPMKGKISSLNASVAAGILMYEIYSQRSL</sequence>
<gene>
    <name evidence="5" type="primary">yacO</name>
    <name evidence="5" type="ORF">HLPCO_001391</name>
</gene>
<dbReference type="PANTHER" id="PTHR46429:SF1">
    <property type="entry name" value="23S RRNA (GUANOSINE-2'-O-)-METHYLTRANSFERASE RLMB"/>
    <property type="match status" value="1"/>
</dbReference>
<feature type="domain" description="RNA 2-O ribose methyltransferase substrate binding" evidence="4">
    <location>
        <begin position="4"/>
        <end position="77"/>
    </location>
</feature>
<dbReference type="InParanoid" id="U2FHV2"/>
<dbReference type="AlphaFoldDB" id="U2FHV2"/>
<dbReference type="SUPFAM" id="SSF55315">
    <property type="entry name" value="L30e-like"/>
    <property type="match status" value="1"/>
</dbReference>
<dbReference type="InterPro" id="IPR029064">
    <property type="entry name" value="Ribosomal_eL30-like_sf"/>
</dbReference>
<dbReference type="Proteomes" id="UP000005707">
    <property type="component" value="Unassembled WGS sequence"/>
</dbReference>
<proteinExistence type="inferred from homology"/>
<dbReference type="OrthoDB" id="9794400at2"/>
<dbReference type="GO" id="GO:0006396">
    <property type="term" value="P:RNA processing"/>
    <property type="evidence" value="ECO:0007669"/>
    <property type="project" value="InterPro"/>
</dbReference>
<dbReference type="GO" id="GO:0032259">
    <property type="term" value="P:methylation"/>
    <property type="evidence" value="ECO:0007669"/>
    <property type="project" value="UniProtKB-KW"/>
</dbReference>
<dbReference type="GO" id="GO:0005829">
    <property type="term" value="C:cytosol"/>
    <property type="evidence" value="ECO:0007669"/>
    <property type="project" value="TreeGrafter"/>
</dbReference>
<dbReference type="InterPro" id="IPR029028">
    <property type="entry name" value="Alpha/beta_knot_MTases"/>
</dbReference>
<dbReference type="STRING" id="1033810.HLPCO_001391"/>
<dbReference type="SMART" id="SM00967">
    <property type="entry name" value="SpoU_sub_bind"/>
    <property type="match status" value="1"/>
</dbReference>
<dbReference type="RefSeq" id="WP_008825018.1">
    <property type="nucleotide sequence ID" value="NZ_AFNU02000004.1"/>
</dbReference>
<keyword evidence="2 5" id="KW-0489">Methyltransferase</keyword>
<dbReference type="InterPro" id="IPR013123">
    <property type="entry name" value="SpoU_subst-bd"/>
</dbReference>
<protein>
    <submittedName>
        <fullName evidence="5">TrmH family tRNA-rRNA methyltransferase YacO protein</fullName>
    </submittedName>
</protein>
<dbReference type="Gene3D" id="3.30.1330.30">
    <property type="match status" value="1"/>
</dbReference>
<evidence type="ECO:0000256" key="2">
    <source>
        <dbReference type="ARBA" id="ARBA00022603"/>
    </source>
</evidence>
<comment type="caution">
    <text evidence="5">The sequence shown here is derived from an EMBL/GenBank/DDBJ whole genome shotgun (WGS) entry which is preliminary data.</text>
</comment>
<evidence type="ECO:0000256" key="3">
    <source>
        <dbReference type="ARBA" id="ARBA00022679"/>
    </source>
</evidence>
<organism evidence="5 6">
    <name type="scientific">Haloplasma contractile SSD-17B</name>
    <dbReference type="NCBI Taxonomy" id="1033810"/>
    <lineage>
        <taxon>Bacteria</taxon>
        <taxon>Bacillati</taxon>
        <taxon>Mycoplasmatota</taxon>
        <taxon>Mollicutes</taxon>
        <taxon>Haloplasmatales</taxon>
        <taxon>Haloplasmataceae</taxon>
        <taxon>Haloplasma</taxon>
    </lineage>
</organism>